<dbReference type="RefSeq" id="WP_003452767.1">
    <property type="nucleotide sequence ID" value="NZ_CATNWI010000011.1"/>
</dbReference>
<gene>
    <name evidence="1" type="ORF">NCTC10719_01423</name>
</gene>
<name>A0A2X3ACD6_CLOPF</name>
<dbReference type="Proteomes" id="UP000249986">
    <property type="component" value="Unassembled WGS sequence"/>
</dbReference>
<dbReference type="AlphaFoldDB" id="A0A2X3ACD6"/>
<organism evidence="1 2">
    <name type="scientific">Clostridium perfringens</name>
    <dbReference type="NCBI Taxonomy" id="1502"/>
    <lineage>
        <taxon>Bacteria</taxon>
        <taxon>Bacillati</taxon>
        <taxon>Bacillota</taxon>
        <taxon>Clostridia</taxon>
        <taxon>Eubacteriales</taxon>
        <taxon>Clostridiaceae</taxon>
        <taxon>Clostridium</taxon>
    </lineage>
</organism>
<protein>
    <submittedName>
        <fullName evidence="1">Uncharacterized protein</fullName>
    </submittedName>
</protein>
<accession>A0A2X3ACD6</accession>
<reference evidence="1 2" key="1">
    <citation type="submission" date="2018-06" db="EMBL/GenBank/DDBJ databases">
        <authorList>
            <consortium name="Pathogen Informatics"/>
            <person name="Doyle S."/>
        </authorList>
    </citation>
    <scope>NUCLEOTIDE SEQUENCE [LARGE SCALE GENOMIC DNA]</scope>
    <source>
        <strain evidence="1 2">NCTC10719</strain>
    </source>
</reference>
<dbReference type="EMBL" id="UAWG01000009">
    <property type="protein sequence ID" value="SQB59880.1"/>
    <property type="molecule type" value="Genomic_DNA"/>
</dbReference>
<proteinExistence type="predicted"/>
<evidence type="ECO:0000313" key="1">
    <source>
        <dbReference type="EMBL" id="SQB59880.1"/>
    </source>
</evidence>
<evidence type="ECO:0000313" key="2">
    <source>
        <dbReference type="Proteomes" id="UP000249986"/>
    </source>
</evidence>
<sequence length="89" mass="10108">MARVVKTVSLNDETDKDLIAKLESVPNISDYIKGLIAADIRENSLFTKDQKEEIKRLILKVLNDENFIKDNSVKADKDQLDAIDELFNA</sequence>